<dbReference type="Pfam" id="PF07883">
    <property type="entry name" value="Cupin_2"/>
    <property type="match status" value="1"/>
</dbReference>
<feature type="domain" description="Cupin type-2" evidence="1">
    <location>
        <begin position="56"/>
        <end position="109"/>
    </location>
</feature>
<sequence length="119" mass="12879">MTDDRRRGAITAGNLFADAAPPAAGETFETLLARGGVRLERIVSSAAPEDTLYDQPHDEWVCLLQGTATLWIAGETVTLTAGDHRLIPARTPHRVLRTAADPPCLWLAVHWDGPTGRRG</sequence>
<dbReference type="SUPFAM" id="SSF51182">
    <property type="entry name" value="RmlC-like cupins"/>
    <property type="match status" value="1"/>
</dbReference>
<dbReference type="Gene3D" id="2.60.120.10">
    <property type="entry name" value="Jelly Rolls"/>
    <property type="match status" value="1"/>
</dbReference>
<proteinExistence type="predicted"/>
<gene>
    <name evidence="2" type="ORF">GGD88_003512</name>
</gene>
<reference evidence="2 3" key="1">
    <citation type="submission" date="2020-08" db="EMBL/GenBank/DDBJ databases">
        <title>Genome sequencing of Purple Non-Sulfur Bacteria from various extreme environments.</title>
        <authorList>
            <person name="Mayer M."/>
        </authorList>
    </citation>
    <scope>NUCLEOTIDE SEQUENCE [LARGE SCALE GENOMIC DNA]</scope>
    <source>
        <strain evidence="2 3">JA135</strain>
    </source>
</reference>
<keyword evidence="3" id="KW-1185">Reference proteome</keyword>
<protein>
    <submittedName>
        <fullName evidence="2">Cupin 2 domain-containing protein</fullName>
    </submittedName>
</protein>
<dbReference type="Proteomes" id="UP000555728">
    <property type="component" value="Unassembled WGS sequence"/>
</dbReference>
<dbReference type="RefSeq" id="WP_343056413.1">
    <property type="nucleotide sequence ID" value="NZ_JACIGI010000050.1"/>
</dbReference>
<dbReference type="AlphaFoldDB" id="A0A7W6S3M2"/>
<evidence type="ECO:0000313" key="2">
    <source>
        <dbReference type="EMBL" id="MBB4287755.1"/>
    </source>
</evidence>
<dbReference type="EMBL" id="JACIGI010000050">
    <property type="protein sequence ID" value="MBB4287755.1"/>
    <property type="molecule type" value="Genomic_DNA"/>
</dbReference>
<dbReference type="InterPro" id="IPR011051">
    <property type="entry name" value="RmlC_Cupin_sf"/>
</dbReference>
<evidence type="ECO:0000259" key="1">
    <source>
        <dbReference type="Pfam" id="PF07883"/>
    </source>
</evidence>
<accession>A0A7W6S3M2</accession>
<name>A0A7W6S3M2_9PROT</name>
<dbReference type="CDD" id="cd06981">
    <property type="entry name" value="cupin_reut_a1446"/>
    <property type="match status" value="1"/>
</dbReference>
<dbReference type="InterPro" id="IPR014710">
    <property type="entry name" value="RmlC-like_jellyroll"/>
</dbReference>
<dbReference type="InterPro" id="IPR013096">
    <property type="entry name" value="Cupin_2"/>
</dbReference>
<organism evidence="2 3">
    <name type="scientific">Roseospira goensis</name>
    <dbReference type="NCBI Taxonomy" id="391922"/>
    <lineage>
        <taxon>Bacteria</taxon>
        <taxon>Pseudomonadati</taxon>
        <taxon>Pseudomonadota</taxon>
        <taxon>Alphaproteobacteria</taxon>
        <taxon>Rhodospirillales</taxon>
        <taxon>Rhodospirillaceae</taxon>
        <taxon>Roseospira</taxon>
    </lineage>
</organism>
<evidence type="ECO:0000313" key="3">
    <source>
        <dbReference type="Proteomes" id="UP000555728"/>
    </source>
</evidence>
<comment type="caution">
    <text evidence="2">The sequence shown here is derived from an EMBL/GenBank/DDBJ whole genome shotgun (WGS) entry which is preliminary data.</text>
</comment>